<dbReference type="AlphaFoldDB" id="A0A0G1GLX5"/>
<accession>A0A0G1GLX5</accession>
<name>A0A0G1GLX5_9BACT</name>
<sequence>MVKKYPVVIVLEEKFFGFQTNDFGVKHAGLLVR</sequence>
<proteinExistence type="predicted"/>
<reference evidence="1 2" key="1">
    <citation type="journal article" date="2015" name="Nature">
        <title>rRNA introns, odd ribosomes, and small enigmatic genomes across a large radiation of phyla.</title>
        <authorList>
            <person name="Brown C.T."/>
            <person name="Hug L.A."/>
            <person name="Thomas B.C."/>
            <person name="Sharon I."/>
            <person name="Castelle C.J."/>
            <person name="Singh A."/>
            <person name="Wilkins M.J."/>
            <person name="Williams K.H."/>
            <person name="Banfield J.F."/>
        </authorList>
    </citation>
    <scope>NUCLEOTIDE SEQUENCE [LARGE SCALE GENOMIC DNA]</scope>
</reference>
<organism evidence="1 2">
    <name type="scientific">Candidatus Gottesmanbacteria bacterium GW2011_GWB1_44_11c</name>
    <dbReference type="NCBI Taxonomy" id="1618447"/>
    <lineage>
        <taxon>Bacteria</taxon>
        <taxon>Candidatus Gottesmaniibacteriota</taxon>
    </lineage>
</organism>
<dbReference type="Proteomes" id="UP000034617">
    <property type="component" value="Unassembled WGS sequence"/>
</dbReference>
<evidence type="ECO:0000313" key="1">
    <source>
        <dbReference type="EMBL" id="KKT35951.1"/>
    </source>
</evidence>
<dbReference type="EMBL" id="LCHM01000046">
    <property type="protein sequence ID" value="KKT35951.1"/>
    <property type="molecule type" value="Genomic_DNA"/>
</dbReference>
<protein>
    <submittedName>
        <fullName evidence="1">Uncharacterized protein</fullName>
    </submittedName>
</protein>
<evidence type="ECO:0000313" key="2">
    <source>
        <dbReference type="Proteomes" id="UP000034617"/>
    </source>
</evidence>
<gene>
    <name evidence="1" type="ORF">UW22_C0046G0001</name>
</gene>
<comment type="caution">
    <text evidence="1">The sequence shown here is derived from an EMBL/GenBank/DDBJ whole genome shotgun (WGS) entry which is preliminary data.</text>
</comment>